<protein>
    <submittedName>
        <fullName evidence="1">Uncharacterized protein</fullName>
    </submittedName>
</protein>
<dbReference type="AlphaFoldDB" id="A0A645JBU3"/>
<name>A0A645JBU3_9ZZZZ</name>
<dbReference type="EMBL" id="VSSQ01137363">
    <property type="protein sequence ID" value="MPN61158.1"/>
    <property type="molecule type" value="Genomic_DNA"/>
</dbReference>
<proteinExistence type="predicted"/>
<organism evidence="1">
    <name type="scientific">bioreactor metagenome</name>
    <dbReference type="NCBI Taxonomy" id="1076179"/>
    <lineage>
        <taxon>unclassified sequences</taxon>
        <taxon>metagenomes</taxon>
        <taxon>ecological metagenomes</taxon>
    </lineage>
</organism>
<evidence type="ECO:0000313" key="1">
    <source>
        <dbReference type="EMBL" id="MPN61158.1"/>
    </source>
</evidence>
<gene>
    <name evidence="1" type="ORF">SDC9_208892</name>
</gene>
<reference evidence="1" key="1">
    <citation type="submission" date="2019-08" db="EMBL/GenBank/DDBJ databases">
        <authorList>
            <person name="Kucharzyk K."/>
            <person name="Murdoch R.W."/>
            <person name="Higgins S."/>
            <person name="Loffler F."/>
        </authorList>
    </citation>
    <scope>NUCLEOTIDE SEQUENCE</scope>
</reference>
<accession>A0A645JBU3</accession>
<comment type="caution">
    <text evidence="1">The sequence shown here is derived from an EMBL/GenBank/DDBJ whole genome shotgun (WGS) entry which is preliminary data.</text>
</comment>
<sequence>MASLIPFNKIVSASLTVEPHDFIAGSGTLSVKGIDRTVSTADGVIHHIRQALVREARCEVFGDVSQMNSAPGLASTVSPYYNSTLVATFNALISTSYDNSSKTSSVRITGTP</sequence>